<organism evidence="2 3">
    <name type="scientific">Alloacidobacterium dinghuense</name>
    <dbReference type="NCBI Taxonomy" id="2763107"/>
    <lineage>
        <taxon>Bacteria</taxon>
        <taxon>Pseudomonadati</taxon>
        <taxon>Acidobacteriota</taxon>
        <taxon>Terriglobia</taxon>
        <taxon>Terriglobales</taxon>
        <taxon>Acidobacteriaceae</taxon>
        <taxon>Alloacidobacterium</taxon>
    </lineage>
</organism>
<keyword evidence="1" id="KW-1133">Transmembrane helix</keyword>
<dbReference type="KEGG" id="adin:H7849_05955"/>
<feature type="transmembrane region" description="Helical" evidence="1">
    <location>
        <begin position="177"/>
        <end position="194"/>
    </location>
</feature>
<sequence>MAIDFTKGALVLFMVLYHWLNYFVGSQGHYYNYLRFLTPSFIFISGFMISQILLPRYKSGSRSLAKRLIVRGSKLLAVYLLLNILVGICLSRFPIQYAVLGRWLRSICWAFIVANPTASAGQKSVSFSMLVPIAYLLILSAGLIMLTGRERNTFRYALFVLLAAVILLSVYGIVSSYIDLLMIGVLGVVIGFSGRREIELVVSHPYILIVLYCCYLAIITIWDVILPLEVASVILTTALLYIAGSKSAALGATHRHIILLGQYSLLGYISQIVILQGLRRISWLYQNGVGAALLSLFLGVLLTVMVVGVVDVARRRLKVANNMYRLVFA</sequence>
<reference evidence="2 3" key="1">
    <citation type="submission" date="2020-08" db="EMBL/GenBank/DDBJ databases">
        <title>Edaphobacter telluris sp. nov. and Acidobacterium dinghuensis sp. nov., two acidobacteria isolated from forest soil.</title>
        <authorList>
            <person name="Fu J."/>
            <person name="Qiu L."/>
        </authorList>
    </citation>
    <scope>NUCLEOTIDE SEQUENCE [LARGE SCALE GENOMIC DNA]</scope>
    <source>
        <strain evidence="2">4Y35</strain>
    </source>
</reference>
<feature type="transmembrane region" description="Helical" evidence="1">
    <location>
        <begin position="206"/>
        <end position="225"/>
    </location>
</feature>
<protein>
    <recommendedName>
        <fullName evidence="4">Acyltransferase 3 domain-containing protein</fullName>
    </recommendedName>
</protein>
<feature type="transmembrane region" description="Helical" evidence="1">
    <location>
        <begin position="7"/>
        <end position="24"/>
    </location>
</feature>
<feature type="transmembrane region" description="Helical" evidence="1">
    <location>
        <begin position="75"/>
        <end position="95"/>
    </location>
</feature>
<evidence type="ECO:0000313" key="2">
    <source>
        <dbReference type="EMBL" id="QNI33490.1"/>
    </source>
</evidence>
<evidence type="ECO:0000313" key="3">
    <source>
        <dbReference type="Proteomes" id="UP000515312"/>
    </source>
</evidence>
<keyword evidence="1" id="KW-0812">Transmembrane</keyword>
<feature type="transmembrane region" description="Helical" evidence="1">
    <location>
        <begin position="257"/>
        <end position="278"/>
    </location>
</feature>
<feature type="transmembrane region" description="Helical" evidence="1">
    <location>
        <begin position="36"/>
        <end position="54"/>
    </location>
</feature>
<gene>
    <name evidence="2" type="ORF">H7849_05955</name>
</gene>
<dbReference type="RefSeq" id="WP_186744961.1">
    <property type="nucleotide sequence ID" value="NZ_CP060394.1"/>
</dbReference>
<keyword evidence="3" id="KW-1185">Reference proteome</keyword>
<feature type="transmembrane region" description="Helical" evidence="1">
    <location>
        <begin position="231"/>
        <end position="250"/>
    </location>
</feature>
<evidence type="ECO:0008006" key="4">
    <source>
        <dbReference type="Google" id="ProtNLM"/>
    </source>
</evidence>
<keyword evidence="1" id="KW-0472">Membrane</keyword>
<feature type="transmembrane region" description="Helical" evidence="1">
    <location>
        <begin position="125"/>
        <end position="146"/>
    </location>
</feature>
<feature type="transmembrane region" description="Helical" evidence="1">
    <location>
        <begin position="153"/>
        <end position="171"/>
    </location>
</feature>
<proteinExistence type="predicted"/>
<feature type="transmembrane region" description="Helical" evidence="1">
    <location>
        <begin position="290"/>
        <end position="313"/>
    </location>
</feature>
<dbReference type="EMBL" id="CP060394">
    <property type="protein sequence ID" value="QNI33490.1"/>
    <property type="molecule type" value="Genomic_DNA"/>
</dbReference>
<dbReference type="AlphaFoldDB" id="A0A7G8BLS0"/>
<name>A0A7G8BLS0_9BACT</name>
<accession>A0A7G8BLS0</accession>
<evidence type="ECO:0000256" key="1">
    <source>
        <dbReference type="SAM" id="Phobius"/>
    </source>
</evidence>
<dbReference type="Proteomes" id="UP000515312">
    <property type="component" value="Chromosome"/>
</dbReference>